<protein>
    <submittedName>
        <fullName evidence="1">Uncharacterized protein</fullName>
    </submittedName>
</protein>
<gene>
    <name evidence="1" type="ORF">DXC31_17215</name>
</gene>
<accession>A0A3E4UUT0</accession>
<proteinExistence type="predicted"/>
<dbReference type="EMBL" id="QSSX01000083">
    <property type="protein sequence ID" value="RGM16554.1"/>
    <property type="molecule type" value="Genomic_DNA"/>
</dbReference>
<dbReference type="AlphaFoldDB" id="A0A3E4UUT0"/>
<comment type="caution">
    <text evidence="1">The sequence shown here is derived from an EMBL/GenBank/DDBJ whole genome shotgun (WGS) entry which is preliminary data.</text>
</comment>
<evidence type="ECO:0000313" key="1">
    <source>
        <dbReference type="EMBL" id="RGM16554.1"/>
    </source>
</evidence>
<reference evidence="1 2" key="1">
    <citation type="submission" date="2018-08" db="EMBL/GenBank/DDBJ databases">
        <title>A genome reference for cultivated species of the human gut microbiota.</title>
        <authorList>
            <person name="Zou Y."/>
            <person name="Xue W."/>
            <person name="Luo G."/>
        </authorList>
    </citation>
    <scope>NUCLEOTIDE SEQUENCE [LARGE SCALE GENOMIC DNA]</scope>
    <source>
        <strain evidence="1 2">TF01-20-2</strain>
    </source>
</reference>
<dbReference type="Proteomes" id="UP000260808">
    <property type="component" value="Unassembled WGS sequence"/>
</dbReference>
<name>A0A3E4UUT0_MEDGN</name>
<evidence type="ECO:0000313" key="2">
    <source>
        <dbReference type="Proteomes" id="UP000260808"/>
    </source>
</evidence>
<sequence>MIAYGRTFCRSQLDKYFSPLLQSLYPLYELKIHINRIYKTVRLCNYTLSGCFCFLKNFFENLGSLPPLWVVRVRKGGNKQKFISIQHGKEVSK</sequence>
<organism evidence="1 2">
    <name type="scientific">Mediterraneibacter gnavus</name>
    <name type="common">Ruminococcus gnavus</name>
    <dbReference type="NCBI Taxonomy" id="33038"/>
    <lineage>
        <taxon>Bacteria</taxon>
        <taxon>Bacillati</taxon>
        <taxon>Bacillota</taxon>
        <taxon>Clostridia</taxon>
        <taxon>Lachnospirales</taxon>
        <taxon>Lachnospiraceae</taxon>
        <taxon>Mediterraneibacter</taxon>
    </lineage>
</organism>